<accession>A0A177JPG8</accession>
<dbReference type="RefSeq" id="WP_063976727.1">
    <property type="nucleotide sequence ID" value="NZ_LSTR01000044.1"/>
</dbReference>
<name>A0A177JPG8_SPHYA</name>
<sequence length="103" mass="11319">MSVAKGTAVAAILALVTGCSPSEQQQTGDGLRSDMPLREAAYYVENERDRIEMQGICEKWKGSQRPIASWPSVVVSNCNNVDTAKQLIQSKKDRDEFKKGMGL</sequence>
<organism evidence="1 2">
    <name type="scientific">Sphingobium yanoikuyae</name>
    <name type="common">Sphingomonas yanoikuyae</name>
    <dbReference type="NCBI Taxonomy" id="13690"/>
    <lineage>
        <taxon>Bacteria</taxon>
        <taxon>Pseudomonadati</taxon>
        <taxon>Pseudomonadota</taxon>
        <taxon>Alphaproteobacteria</taxon>
        <taxon>Sphingomonadales</taxon>
        <taxon>Sphingomonadaceae</taxon>
        <taxon>Sphingobium</taxon>
    </lineage>
</organism>
<gene>
    <name evidence="1" type="ORF">AX777_21985</name>
</gene>
<evidence type="ECO:0008006" key="3">
    <source>
        <dbReference type="Google" id="ProtNLM"/>
    </source>
</evidence>
<proteinExistence type="predicted"/>
<evidence type="ECO:0000313" key="1">
    <source>
        <dbReference type="EMBL" id="OAH42125.1"/>
    </source>
</evidence>
<dbReference type="AlphaFoldDB" id="A0A177JPG8"/>
<dbReference type="Proteomes" id="UP000077262">
    <property type="component" value="Unassembled WGS sequence"/>
</dbReference>
<dbReference type="EMBL" id="LSTR01000044">
    <property type="protein sequence ID" value="OAH42125.1"/>
    <property type="molecule type" value="Genomic_DNA"/>
</dbReference>
<comment type="caution">
    <text evidence="1">The sequence shown here is derived from an EMBL/GenBank/DDBJ whole genome shotgun (WGS) entry which is preliminary data.</text>
</comment>
<dbReference type="OrthoDB" id="7478302at2"/>
<evidence type="ECO:0000313" key="2">
    <source>
        <dbReference type="Proteomes" id="UP000077262"/>
    </source>
</evidence>
<reference evidence="1 2" key="1">
    <citation type="submission" date="2016-02" db="EMBL/GenBank/DDBJ databases">
        <authorList>
            <person name="Wen L."/>
            <person name="He K."/>
            <person name="Yang H."/>
        </authorList>
    </citation>
    <scope>NUCLEOTIDE SEQUENCE [LARGE SCALE GENOMIC DNA]</scope>
    <source>
        <strain evidence="1 2">CD09_2</strain>
    </source>
</reference>
<protein>
    <recommendedName>
        <fullName evidence="3">Lipoprotein</fullName>
    </recommendedName>
</protein>
<dbReference type="PROSITE" id="PS51257">
    <property type="entry name" value="PROKAR_LIPOPROTEIN"/>
    <property type="match status" value="1"/>
</dbReference>